<organism evidence="3 4">
    <name type="scientific">Actinomadura hallensis</name>
    <dbReference type="NCBI Taxonomy" id="337895"/>
    <lineage>
        <taxon>Bacteria</taxon>
        <taxon>Bacillati</taxon>
        <taxon>Actinomycetota</taxon>
        <taxon>Actinomycetes</taxon>
        <taxon>Streptosporangiales</taxon>
        <taxon>Thermomonosporaceae</taxon>
        <taxon>Actinomadura</taxon>
    </lineage>
</organism>
<name>A0A543IGT8_9ACTN</name>
<accession>A0A543IGT8</accession>
<dbReference type="InterPro" id="IPR014729">
    <property type="entry name" value="Rossmann-like_a/b/a_fold"/>
</dbReference>
<dbReference type="EMBL" id="VFPO01000001">
    <property type="protein sequence ID" value="TQM69757.1"/>
    <property type="molecule type" value="Genomic_DNA"/>
</dbReference>
<dbReference type="PRINTS" id="PR01438">
    <property type="entry name" value="UNVRSLSTRESS"/>
</dbReference>
<dbReference type="SUPFAM" id="SSF52402">
    <property type="entry name" value="Adenine nucleotide alpha hydrolases-like"/>
    <property type="match status" value="2"/>
</dbReference>
<dbReference type="RefSeq" id="WP_141970151.1">
    <property type="nucleotide sequence ID" value="NZ_VFPO01000001.1"/>
</dbReference>
<dbReference type="OrthoDB" id="9816117at2"/>
<comment type="similarity">
    <text evidence="1">Belongs to the universal stress protein A family.</text>
</comment>
<dbReference type="AlphaFoldDB" id="A0A543IGT8"/>
<dbReference type="PANTHER" id="PTHR46268">
    <property type="entry name" value="STRESS RESPONSE PROTEIN NHAX"/>
    <property type="match status" value="1"/>
</dbReference>
<sequence length="283" mass="29534">MSVQRATVLVGIDGSPDSDRALGWAADEAARLGMSLRIVHVAETATLDVAGRGAGEVSEALAEAGDRILQDGRGLALHRRPGLAVETTLVHDRNVPAGLRRYAGEAAEVVIGHRGRGGFTGLLLGSTALRVAGRFPGPVVVVRGPVDGTADEVVVGLDLVEDPAPALDHAFAAAAAREARLRALHAWRPAPLAAEAGVDVRTTGDTRRSHLSTVLAPWRDRHPGVKVAEDVVIGHPVEALATASAHADLVVVGSRGRRFPLGSVGHGVIHYARRPVAVVRPYD</sequence>
<gene>
    <name evidence="3" type="ORF">FHX41_3467</name>
</gene>
<dbReference type="Gene3D" id="3.40.50.620">
    <property type="entry name" value="HUPs"/>
    <property type="match status" value="2"/>
</dbReference>
<keyword evidence="4" id="KW-1185">Reference proteome</keyword>
<reference evidence="3 4" key="1">
    <citation type="submission" date="2019-06" db="EMBL/GenBank/DDBJ databases">
        <title>Sequencing the genomes of 1000 actinobacteria strains.</title>
        <authorList>
            <person name="Klenk H.-P."/>
        </authorList>
    </citation>
    <scope>NUCLEOTIDE SEQUENCE [LARGE SCALE GENOMIC DNA]</scope>
    <source>
        <strain evidence="3 4">DSM 45043</strain>
    </source>
</reference>
<feature type="domain" description="UspA" evidence="2">
    <location>
        <begin position="152"/>
        <end position="280"/>
    </location>
</feature>
<dbReference type="InterPro" id="IPR006016">
    <property type="entry name" value="UspA"/>
</dbReference>
<proteinExistence type="inferred from homology"/>
<evidence type="ECO:0000256" key="1">
    <source>
        <dbReference type="ARBA" id="ARBA00008791"/>
    </source>
</evidence>
<dbReference type="Pfam" id="PF00582">
    <property type="entry name" value="Usp"/>
    <property type="match status" value="2"/>
</dbReference>
<dbReference type="Proteomes" id="UP000316706">
    <property type="component" value="Unassembled WGS sequence"/>
</dbReference>
<feature type="domain" description="UspA" evidence="2">
    <location>
        <begin position="7"/>
        <end position="143"/>
    </location>
</feature>
<evidence type="ECO:0000259" key="2">
    <source>
        <dbReference type="Pfam" id="PF00582"/>
    </source>
</evidence>
<protein>
    <submittedName>
        <fullName evidence="3">Nucleotide-binding universal stress UspA family protein</fullName>
    </submittedName>
</protein>
<comment type="caution">
    <text evidence="3">The sequence shown here is derived from an EMBL/GenBank/DDBJ whole genome shotgun (WGS) entry which is preliminary data.</text>
</comment>
<evidence type="ECO:0000313" key="3">
    <source>
        <dbReference type="EMBL" id="TQM69757.1"/>
    </source>
</evidence>
<dbReference type="PANTHER" id="PTHR46268:SF6">
    <property type="entry name" value="UNIVERSAL STRESS PROTEIN UP12"/>
    <property type="match status" value="1"/>
</dbReference>
<dbReference type="CDD" id="cd00293">
    <property type="entry name" value="USP-like"/>
    <property type="match status" value="1"/>
</dbReference>
<dbReference type="InterPro" id="IPR006015">
    <property type="entry name" value="Universal_stress_UspA"/>
</dbReference>
<evidence type="ECO:0000313" key="4">
    <source>
        <dbReference type="Proteomes" id="UP000316706"/>
    </source>
</evidence>